<organism evidence="5 6">
    <name type="scientific">Fluctibacter halophilus</name>
    <dbReference type="NCBI Taxonomy" id="226011"/>
    <lineage>
        <taxon>Bacteria</taxon>
        <taxon>Pseudomonadati</taxon>
        <taxon>Pseudomonadota</taxon>
        <taxon>Gammaproteobacteria</taxon>
        <taxon>Alteromonadales</taxon>
        <taxon>Alteromonadaceae</taxon>
        <taxon>Fluctibacter</taxon>
    </lineage>
</organism>
<dbReference type="PRINTS" id="PR01657">
    <property type="entry name" value="MCMFAMILY"/>
</dbReference>
<dbReference type="PROSITE" id="PS00676">
    <property type="entry name" value="SIGMA54_INTERACT_2"/>
    <property type="match status" value="1"/>
</dbReference>
<dbReference type="InterPro" id="IPR045006">
    <property type="entry name" value="CHLI-like"/>
</dbReference>
<evidence type="ECO:0000313" key="6">
    <source>
        <dbReference type="Proteomes" id="UP001520878"/>
    </source>
</evidence>
<dbReference type="SUPFAM" id="SSF54211">
    <property type="entry name" value="Ribosomal protein S5 domain 2-like"/>
    <property type="match status" value="1"/>
</dbReference>
<dbReference type="PANTHER" id="PTHR32039">
    <property type="entry name" value="MAGNESIUM-CHELATASE SUBUNIT CHLI"/>
    <property type="match status" value="1"/>
</dbReference>
<keyword evidence="2" id="KW-0547">Nucleotide-binding</keyword>
<accession>A0ABS8GB16</accession>
<dbReference type="Gene3D" id="3.30.230.10">
    <property type="match status" value="1"/>
</dbReference>
<dbReference type="InterPro" id="IPR025943">
    <property type="entry name" value="Sigma_54_int_dom_ATP-bd_2"/>
</dbReference>
<name>A0ABS8GB16_9ALTE</name>
<dbReference type="PANTHER" id="PTHR32039:SF7">
    <property type="entry name" value="COMPETENCE PROTEIN COMM"/>
    <property type="match status" value="1"/>
</dbReference>
<proteinExistence type="inferred from homology"/>
<evidence type="ECO:0000313" key="5">
    <source>
        <dbReference type="EMBL" id="MCC2616995.1"/>
    </source>
</evidence>
<dbReference type="EMBL" id="JAJEWP010000003">
    <property type="protein sequence ID" value="MCC2616995.1"/>
    <property type="molecule type" value="Genomic_DNA"/>
</dbReference>
<dbReference type="Pfam" id="PF13335">
    <property type="entry name" value="Mg_chelatase_C"/>
    <property type="match status" value="1"/>
</dbReference>
<dbReference type="InterPro" id="IPR027417">
    <property type="entry name" value="P-loop_NTPase"/>
</dbReference>
<dbReference type="InterPro" id="IPR020568">
    <property type="entry name" value="Ribosomal_Su5_D2-typ_SF"/>
</dbReference>
<dbReference type="InterPro" id="IPR000523">
    <property type="entry name" value="Mg_chelatse_chII-like_cat_dom"/>
</dbReference>
<dbReference type="RefSeq" id="WP_229160864.1">
    <property type="nucleotide sequence ID" value="NZ_JAJEWP010000003.1"/>
</dbReference>
<dbReference type="Pfam" id="PF01078">
    <property type="entry name" value="Mg_chelatase"/>
    <property type="match status" value="1"/>
</dbReference>
<dbReference type="Proteomes" id="UP001520878">
    <property type="component" value="Unassembled WGS sequence"/>
</dbReference>
<dbReference type="InterPro" id="IPR014721">
    <property type="entry name" value="Ribsml_uS5_D2-typ_fold_subgr"/>
</dbReference>
<dbReference type="InterPro" id="IPR025158">
    <property type="entry name" value="Mg_chelat-rel_C"/>
</dbReference>
<dbReference type="Gene3D" id="3.40.50.300">
    <property type="entry name" value="P-loop containing nucleotide triphosphate hydrolases"/>
    <property type="match status" value="1"/>
</dbReference>
<comment type="caution">
    <text evidence="5">The sequence shown here is derived from an EMBL/GenBank/DDBJ whole genome shotgun (WGS) entry which is preliminary data.</text>
</comment>
<dbReference type="InterPro" id="IPR001208">
    <property type="entry name" value="MCM_dom"/>
</dbReference>
<feature type="domain" description="AAA+ ATPase" evidence="4">
    <location>
        <begin position="210"/>
        <end position="387"/>
    </location>
</feature>
<reference evidence="5 6" key="1">
    <citation type="submission" date="2021-10" db="EMBL/GenBank/DDBJ databases">
        <title>Draft genome of Aestuariibacter halophilus JC2043.</title>
        <authorList>
            <person name="Emsley S.A."/>
            <person name="Pfannmuller K.M."/>
            <person name="Ushijima B."/>
            <person name="Saw J.H."/>
            <person name="Videau P."/>
        </authorList>
    </citation>
    <scope>NUCLEOTIDE SEQUENCE [LARGE SCALE GENOMIC DNA]</scope>
    <source>
        <strain evidence="5 6">JC2043</strain>
    </source>
</reference>
<dbReference type="NCBIfam" id="TIGR00368">
    <property type="entry name" value="YifB family Mg chelatase-like AAA ATPase"/>
    <property type="match status" value="1"/>
</dbReference>
<dbReference type="NCBIfam" id="NF007365">
    <property type="entry name" value="PRK09862.1"/>
    <property type="match status" value="1"/>
</dbReference>
<evidence type="ECO:0000256" key="2">
    <source>
        <dbReference type="ARBA" id="ARBA00022741"/>
    </source>
</evidence>
<evidence type="ECO:0000259" key="4">
    <source>
        <dbReference type="SMART" id="SM00382"/>
    </source>
</evidence>
<dbReference type="SMART" id="SM00382">
    <property type="entry name" value="AAA"/>
    <property type="match status" value="1"/>
</dbReference>
<dbReference type="SUPFAM" id="SSF52540">
    <property type="entry name" value="P-loop containing nucleoside triphosphate hydrolases"/>
    <property type="match status" value="1"/>
</dbReference>
<comment type="similarity">
    <text evidence="1">Belongs to the Mg-chelatase subunits D/I family. ComM subfamily.</text>
</comment>
<dbReference type="InterPro" id="IPR004482">
    <property type="entry name" value="Mg_chelat-rel"/>
</dbReference>
<dbReference type="Pfam" id="PF13541">
    <property type="entry name" value="ChlI"/>
    <property type="match status" value="1"/>
</dbReference>
<gene>
    <name evidence="5" type="ORF">LJ739_12150</name>
</gene>
<sequence>MAMAVLHSRTTLGLSAPLISIEAHLSPGLPSFQLVGLGDTAIRESRERVRSAIINSGFEFPARRITINLAPADLPKDGGHMDLAIALAILAAHYQLDTRHWPSLEVFGELGLNGQVRAVAGLLAMLYQARKAKHRCIIPPDNQTQAALVDTQDIGVATDLQQAFLSLERGTPLPGVQPVHSPVAPQQNTDLNDVIGQAHAKRALEIAAAGSHNILLVGPPGTGKTLLAKRLPALLPPMDESQALEHHMLQSLCSNTDEPNWRTRPFRQPHHSSSAAALLGGGNLPRPGEVSLAHNGILFLDELPEFARSVLDGLREPLENGEIHIARAKYKVCFPARFQLVGAMNPSPTGALNDGRSTTDQVLRYLQRLSGPLLDRFDLQVDVPLVPANERRQVKQPADDCSDAVRKRVAAAHNRQQARSGCSNARLTPPQLTEFCALGDDEQEFLHTAIEQLGLSMRSHHRVLRVARTIADLAGTTTIQRVHLAEALSYRALDTIFRQLNPATAMPARPR</sequence>
<keyword evidence="3" id="KW-0067">ATP-binding</keyword>
<evidence type="ECO:0000256" key="1">
    <source>
        <dbReference type="ARBA" id="ARBA00006354"/>
    </source>
</evidence>
<keyword evidence="6" id="KW-1185">Reference proteome</keyword>
<protein>
    <submittedName>
        <fullName evidence="5">YifB family Mg chelatase-like AAA ATPase</fullName>
    </submittedName>
</protein>
<evidence type="ECO:0000256" key="3">
    <source>
        <dbReference type="ARBA" id="ARBA00022840"/>
    </source>
</evidence>
<dbReference type="InterPro" id="IPR003593">
    <property type="entry name" value="AAA+_ATPase"/>
</dbReference>